<name>A0A9D3RMI4_ANGAN</name>
<protein>
    <recommendedName>
        <fullName evidence="4">V-SNARE coiled-coil homology domain-containing protein</fullName>
    </recommendedName>
</protein>
<gene>
    <name evidence="2" type="ORF">ANANG_G00247220</name>
</gene>
<dbReference type="EMBL" id="JAFIRN010000014">
    <property type="protein sequence ID" value="KAG5835740.1"/>
    <property type="molecule type" value="Genomic_DNA"/>
</dbReference>
<evidence type="ECO:0000313" key="3">
    <source>
        <dbReference type="Proteomes" id="UP001044222"/>
    </source>
</evidence>
<organism evidence="2 3">
    <name type="scientific">Anguilla anguilla</name>
    <name type="common">European freshwater eel</name>
    <name type="synonym">Muraena anguilla</name>
    <dbReference type="NCBI Taxonomy" id="7936"/>
    <lineage>
        <taxon>Eukaryota</taxon>
        <taxon>Metazoa</taxon>
        <taxon>Chordata</taxon>
        <taxon>Craniata</taxon>
        <taxon>Vertebrata</taxon>
        <taxon>Euteleostomi</taxon>
        <taxon>Actinopterygii</taxon>
        <taxon>Neopterygii</taxon>
        <taxon>Teleostei</taxon>
        <taxon>Anguilliformes</taxon>
        <taxon>Anguillidae</taxon>
        <taxon>Anguilla</taxon>
    </lineage>
</organism>
<feature type="region of interest" description="Disordered" evidence="1">
    <location>
        <begin position="1"/>
        <end position="26"/>
    </location>
</feature>
<accession>A0A9D3RMI4</accession>
<evidence type="ECO:0000313" key="2">
    <source>
        <dbReference type="EMBL" id="KAG5835740.1"/>
    </source>
</evidence>
<proteinExistence type="predicted"/>
<dbReference type="Proteomes" id="UP001044222">
    <property type="component" value="Chromosome 14"/>
</dbReference>
<evidence type="ECO:0000256" key="1">
    <source>
        <dbReference type="SAM" id="MobiDB-lite"/>
    </source>
</evidence>
<evidence type="ECO:0008006" key="4">
    <source>
        <dbReference type="Google" id="ProtNLM"/>
    </source>
</evidence>
<comment type="caution">
    <text evidence="2">The sequence shown here is derived from an EMBL/GenBank/DDBJ whole genome shotgun (WGS) entry which is preliminary data.</text>
</comment>
<dbReference type="PANTHER" id="PTHR36473:SF1">
    <property type="entry name" value="GENE 11100-RELATED"/>
    <property type="match status" value="1"/>
</dbReference>
<dbReference type="AlphaFoldDB" id="A0A9D3RMI4"/>
<dbReference type="InterPro" id="IPR055322">
    <property type="entry name" value="C3orf49-like"/>
</dbReference>
<feature type="region of interest" description="Disordered" evidence="1">
    <location>
        <begin position="69"/>
        <end position="98"/>
    </location>
</feature>
<reference evidence="2" key="1">
    <citation type="submission" date="2021-01" db="EMBL/GenBank/DDBJ databases">
        <title>A chromosome-scale assembly of European eel, Anguilla anguilla.</title>
        <authorList>
            <person name="Henkel C."/>
            <person name="Jong-Raadsen S.A."/>
            <person name="Dufour S."/>
            <person name="Weltzien F.-A."/>
            <person name="Palstra A.P."/>
            <person name="Pelster B."/>
            <person name="Spaink H.P."/>
            <person name="Van Den Thillart G.E."/>
            <person name="Jansen H."/>
            <person name="Zahm M."/>
            <person name="Klopp C."/>
            <person name="Cedric C."/>
            <person name="Louis A."/>
            <person name="Berthelot C."/>
            <person name="Parey E."/>
            <person name="Roest Crollius H."/>
            <person name="Montfort J."/>
            <person name="Robinson-Rechavi M."/>
            <person name="Bucao C."/>
            <person name="Bouchez O."/>
            <person name="Gislard M."/>
            <person name="Lluch J."/>
            <person name="Milhes M."/>
            <person name="Lampietro C."/>
            <person name="Lopez Roques C."/>
            <person name="Donnadieu C."/>
            <person name="Braasch I."/>
            <person name="Desvignes T."/>
            <person name="Postlethwait J."/>
            <person name="Bobe J."/>
            <person name="Guiguen Y."/>
            <person name="Dirks R."/>
        </authorList>
    </citation>
    <scope>NUCLEOTIDE SEQUENCE</scope>
    <source>
        <strain evidence="2">Tag_6206</strain>
        <tissue evidence="2">Liver</tissue>
    </source>
</reference>
<dbReference type="Gene3D" id="1.20.5.110">
    <property type="match status" value="1"/>
</dbReference>
<sequence length="201" mass="23005">MERTVLDGSNTTSAGRKLLWPKLDRGSSRLGGSCKRRLIQKGTLDKTKEDTFDPPGFNAIIQVDMEEAKMQTTPKPNVVPRAQRRSSRRVSVAATPTRHKKVSHRKKCKTFSFRKRKKPVEHRRKQSVLTIVKLQSQIDGLVETMADSSMQLLAKRQAELEHCERMGERILDASKQFQRVTSKGSRRHRWRNACVLCTCCC</sequence>
<dbReference type="PANTHER" id="PTHR36473">
    <property type="entry name" value="CHROMOSOME 3 OPEN READING FRAME 49"/>
    <property type="match status" value="1"/>
</dbReference>
<keyword evidence="3" id="KW-1185">Reference proteome</keyword>